<keyword evidence="8" id="KW-0408">Iron</keyword>
<dbReference type="InterPro" id="IPR023615">
    <property type="entry name" value="Cyt_c_Oxase_su1_BS"/>
</dbReference>
<dbReference type="HOGENOM" id="CLU_011899_7_3_9"/>
<dbReference type="PRINTS" id="PR01165">
    <property type="entry name" value="CYCOXIDASEI"/>
</dbReference>
<feature type="transmembrane region" description="Helical" evidence="9">
    <location>
        <begin position="147"/>
        <end position="176"/>
    </location>
</feature>
<dbReference type="STRING" id="679936.Sulac_0884"/>
<evidence type="ECO:0000313" key="11">
    <source>
        <dbReference type="EMBL" id="AEW04387.1"/>
    </source>
</evidence>
<name>G8TS61_SULAD</name>
<keyword evidence="6 9" id="KW-0472">Membrane</keyword>
<feature type="transmembrane region" description="Helical" evidence="9">
    <location>
        <begin position="196"/>
        <end position="214"/>
    </location>
</feature>
<dbReference type="PROSITE" id="PS50855">
    <property type="entry name" value="COX1"/>
    <property type="match status" value="1"/>
</dbReference>
<dbReference type="PROSITE" id="PS00077">
    <property type="entry name" value="COX1_CUB"/>
    <property type="match status" value="1"/>
</dbReference>
<keyword evidence="5 9" id="KW-1133">Transmembrane helix</keyword>
<evidence type="ECO:0000259" key="10">
    <source>
        <dbReference type="PROSITE" id="PS50855"/>
    </source>
</evidence>
<dbReference type="GO" id="GO:0020037">
    <property type="term" value="F:heme binding"/>
    <property type="evidence" value="ECO:0007669"/>
    <property type="project" value="InterPro"/>
</dbReference>
<dbReference type="AlphaFoldDB" id="G8TS61"/>
<dbReference type="PANTHER" id="PTHR10422">
    <property type="entry name" value="CYTOCHROME C OXIDASE SUBUNIT 1"/>
    <property type="match status" value="1"/>
</dbReference>
<keyword evidence="3 8" id="KW-0812">Transmembrane</keyword>
<dbReference type="KEGG" id="sap:Sulac_0884"/>
<feature type="transmembrane region" description="Helical" evidence="9">
    <location>
        <begin position="456"/>
        <end position="482"/>
    </location>
</feature>
<evidence type="ECO:0000313" key="12">
    <source>
        <dbReference type="Proteomes" id="UP000005439"/>
    </source>
</evidence>
<dbReference type="InterPro" id="IPR023616">
    <property type="entry name" value="Cyt_c_oxase-like_su1_dom"/>
</dbReference>
<evidence type="ECO:0000256" key="9">
    <source>
        <dbReference type="SAM" id="Phobius"/>
    </source>
</evidence>
<keyword evidence="12" id="KW-1185">Reference proteome</keyword>
<comment type="function">
    <text evidence="7">Cytochrome c oxidase is the component of the respiratory chain that catalyzes the reduction of oxygen to water. Subunits 1-3 form the functional core of the enzyme complex. CO I is the catalytic subunit of the enzyme. Electrons originating in cytochrome c are transferred via the copper A center of subunit 2 and heme A of subunit 1 to the bimetallic center formed by heme A3 and copper B.</text>
</comment>
<dbReference type="EMBL" id="CP003179">
    <property type="protein sequence ID" value="AEW04387.1"/>
    <property type="molecule type" value="Genomic_DNA"/>
</dbReference>
<feature type="transmembrane region" description="Helical" evidence="9">
    <location>
        <begin position="424"/>
        <end position="444"/>
    </location>
</feature>
<accession>G8TS61</accession>
<evidence type="ECO:0000256" key="6">
    <source>
        <dbReference type="ARBA" id="ARBA00023136"/>
    </source>
</evidence>
<comment type="similarity">
    <text evidence="8">Belongs to the heme-copper respiratory oxidase family.</text>
</comment>
<proteinExistence type="inferred from homology"/>
<dbReference type="Gene3D" id="1.20.210.10">
    <property type="entry name" value="Cytochrome c oxidase-like, subunit I domain"/>
    <property type="match status" value="1"/>
</dbReference>
<sequence length="618" mass="69110">MDNKMLVETPRIRLQPMMPPLLRGVLWAAIGFFVLDLAVAAMDPLPGHPLVSEVAAVFGWAGGLVGWLLGVGGWEEVVLPLFGSRSPWVEPQNWRRYFQVSTDHKVVGIQYLVSSAATFFIAGGIAMTMRYTLMWPSLHLYTYPDQYLSAVGIHGILMLTAVTTVGLIGGLGNYVIPLMIGARTTVFPRLSGIGHWLVPFGVLTICFSPLLGYWTTGWRGYEPLASQDPGGIVFYYLGTFALTLSTLFVSLNLVATMIFGRAKGLTWAHLPIYCWGLMAVSLLNLVWLPEIQMTFIMGLADRLVPFNLFNGIGIPLSYLSMFWLFGHPEVYIIVIPAFAIWNEIIPVMAQKTLFARSMAVAGLLFVMMLSGLVWAHHMFTNMRFSEMYPFSFFTEMISIPTGFSFMVALGTLWRSRLRLTTPALLVLMSLFNFLIGGLTGVYLADVPVNLQLHDTFFVVAHFHYTIIGGMVFTWLAAVYYWLPKMSGRLYNEVAGKIGAIWIFIAFNGTFSLMFLLGLQGMNRWVPAYPPYLQPLNDVVSIFAFFLGAGFLFHLIHIIWAWRNGRPAGPNPWNGRTLEWLTSSPPPPLDFDGEPEVLHGFYFYGMDEPAAVLHPSSEI</sequence>
<dbReference type="GO" id="GO:0015990">
    <property type="term" value="P:electron transport coupled proton transport"/>
    <property type="evidence" value="ECO:0007669"/>
    <property type="project" value="TreeGrafter"/>
</dbReference>
<keyword evidence="8" id="KW-0349">Heme</keyword>
<dbReference type="PANTHER" id="PTHR10422:SF18">
    <property type="entry name" value="CYTOCHROME C OXIDASE SUBUNIT 1"/>
    <property type="match status" value="1"/>
</dbReference>
<reference evidence="11 12" key="2">
    <citation type="journal article" date="2012" name="Stand. Genomic Sci.">
        <title>Complete genome sequence of the moderately thermophilic mineral-sulfide-oxidizing firmicute Sulfobacillus acidophilus type strain (NAL(T)).</title>
        <authorList>
            <person name="Anderson I."/>
            <person name="Chertkov O."/>
            <person name="Chen A."/>
            <person name="Saunders E."/>
            <person name="Lapidus A."/>
            <person name="Nolan M."/>
            <person name="Lucas S."/>
            <person name="Hammon N."/>
            <person name="Deshpande S."/>
            <person name="Cheng J.F."/>
            <person name="Han C."/>
            <person name="Tapia R."/>
            <person name="Goodwin L.A."/>
            <person name="Pitluck S."/>
            <person name="Liolios K."/>
            <person name="Pagani I."/>
            <person name="Ivanova N."/>
            <person name="Mikhailova N."/>
            <person name="Pati A."/>
            <person name="Palaniappan K."/>
            <person name="Land M."/>
            <person name="Pan C."/>
            <person name="Rohde M."/>
            <person name="Pukall R."/>
            <person name="Goker M."/>
            <person name="Detter J.C."/>
            <person name="Woyke T."/>
            <person name="Bristow J."/>
            <person name="Eisen J.A."/>
            <person name="Markowitz V."/>
            <person name="Hugenholtz P."/>
            <person name="Kyrpides N.C."/>
            <person name="Klenk H.P."/>
            <person name="Mavromatis K."/>
        </authorList>
    </citation>
    <scope>NUCLEOTIDE SEQUENCE [LARGE SCALE GENOMIC DNA]</scope>
    <source>
        <strain evidence="12">ATCC 700253 / DSM 10332 / NAL</strain>
    </source>
</reference>
<gene>
    <name evidence="11" type="ordered locus">Sulac_0884</name>
</gene>
<organism evidence="11 12">
    <name type="scientific">Sulfobacillus acidophilus (strain ATCC 700253 / DSM 10332 / NAL)</name>
    <dbReference type="NCBI Taxonomy" id="679936"/>
    <lineage>
        <taxon>Bacteria</taxon>
        <taxon>Bacillati</taxon>
        <taxon>Bacillota</taxon>
        <taxon>Clostridia</taxon>
        <taxon>Eubacteriales</taxon>
        <taxon>Clostridiales Family XVII. Incertae Sedis</taxon>
        <taxon>Sulfobacillus</taxon>
    </lineage>
</organism>
<dbReference type="GO" id="GO:0022904">
    <property type="term" value="P:respiratory electron transport chain"/>
    <property type="evidence" value="ECO:0007669"/>
    <property type="project" value="TreeGrafter"/>
</dbReference>
<dbReference type="Pfam" id="PF00115">
    <property type="entry name" value="COX1"/>
    <property type="match status" value="1"/>
</dbReference>
<feature type="transmembrane region" description="Helical" evidence="9">
    <location>
        <begin position="320"/>
        <end position="341"/>
    </location>
</feature>
<protein>
    <submittedName>
        <fullName evidence="11">Cytochrome c oxidase subunit I</fullName>
    </submittedName>
</protein>
<comment type="subcellular location">
    <subcellularLocation>
        <location evidence="1">Membrane</location>
        <topology evidence="1">Multi-pass membrane protein</topology>
    </subcellularLocation>
</comment>
<dbReference type="InterPro" id="IPR036927">
    <property type="entry name" value="Cyt_c_oxase-like_su1_sf"/>
</dbReference>
<evidence type="ECO:0000256" key="1">
    <source>
        <dbReference type="ARBA" id="ARBA00004141"/>
    </source>
</evidence>
<keyword evidence="8" id="KW-0479">Metal-binding</keyword>
<feature type="transmembrane region" description="Helical" evidence="9">
    <location>
        <begin position="538"/>
        <end position="561"/>
    </location>
</feature>
<feature type="transmembrane region" description="Helical" evidence="9">
    <location>
        <begin position="234"/>
        <end position="260"/>
    </location>
</feature>
<keyword evidence="2 8" id="KW-0679">Respiratory chain</keyword>
<reference evidence="12" key="1">
    <citation type="submission" date="2011-12" db="EMBL/GenBank/DDBJ databases">
        <title>The complete genome of chromosome of Sulfobacillus acidophilus DSM 10332.</title>
        <authorList>
            <person name="Lucas S."/>
            <person name="Han J."/>
            <person name="Lapidus A."/>
            <person name="Bruce D."/>
            <person name="Goodwin L."/>
            <person name="Pitluck S."/>
            <person name="Peters L."/>
            <person name="Kyrpides N."/>
            <person name="Mavromatis K."/>
            <person name="Ivanova N."/>
            <person name="Mikhailova N."/>
            <person name="Chertkov O."/>
            <person name="Saunders E."/>
            <person name="Detter J.C."/>
            <person name="Tapia R."/>
            <person name="Han C."/>
            <person name="Land M."/>
            <person name="Hauser L."/>
            <person name="Markowitz V."/>
            <person name="Cheng J.-F."/>
            <person name="Hugenholtz P."/>
            <person name="Woyke T."/>
            <person name="Wu D."/>
            <person name="Pukall R."/>
            <person name="Gehrich-Schroeter G."/>
            <person name="Schneider S."/>
            <person name="Klenk H.-P."/>
            <person name="Eisen J.A."/>
        </authorList>
    </citation>
    <scope>NUCLEOTIDE SEQUENCE [LARGE SCALE GENOMIC DNA]</scope>
    <source>
        <strain evidence="12">ATCC 700253 / DSM 10332 / NAL</strain>
    </source>
</reference>
<dbReference type="SUPFAM" id="SSF81442">
    <property type="entry name" value="Cytochrome c oxidase subunit I-like"/>
    <property type="match status" value="1"/>
</dbReference>
<keyword evidence="8" id="KW-0813">Transport</keyword>
<evidence type="ECO:0000256" key="5">
    <source>
        <dbReference type="ARBA" id="ARBA00022989"/>
    </source>
</evidence>
<dbReference type="PATRIC" id="fig|679936.5.peg.936"/>
<evidence type="ECO:0000256" key="7">
    <source>
        <dbReference type="ARBA" id="ARBA00025218"/>
    </source>
</evidence>
<feature type="transmembrane region" description="Helical" evidence="9">
    <location>
        <begin position="106"/>
        <end position="127"/>
    </location>
</feature>
<dbReference type="GO" id="GO:0009060">
    <property type="term" value="P:aerobic respiration"/>
    <property type="evidence" value="ECO:0007669"/>
    <property type="project" value="InterPro"/>
</dbReference>
<evidence type="ECO:0000256" key="4">
    <source>
        <dbReference type="ARBA" id="ARBA00022982"/>
    </source>
</evidence>
<feature type="transmembrane region" description="Helical" evidence="9">
    <location>
        <begin position="387"/>
        <end position="412"/>
    </location>
</feature>
<evidence type="ECO:0000256" key="2">
    <source>
        <dbReference type="ARBA" id="ARBA00022660"/>
    </source>
</evidence>
<feature type="transmembrane region" description="Helical" evidence="9">
    <location>
        <begin position="21"/>
        <end position="42"/>
    </location>
</feature>
<dbReference type="Proteomes" id="UP000005439">
    <property type="component" value="Chromosome"/>
</dbReference>
<feature type="transmembrane region" description="Helical" evidence="9">
    <location>
        <begin position="494"/>
        <end position="518"/>
    </location>
</feature>
<feature type="transmembrane region" description="Helical" evidence="9">
    <location>
        <begin position="272"/>
        <end position="300"/>
    </location>
</feature>
<dbReference type="GO" id="GO:0016020">
    <property type="term" value="C:membrane"/>
    <property type="evidence" value="ECO:0007669"/>
    <property type="project" value="UniProtKB-SubCell"/>
</dbReference>
<feature type="transmembrane region" description="Helical" evidence="9">
    <location>
        <begin position="353"/>
        <end position="375"/>
    </location>
</feature>
<evidence type="ECO:0000256" key="8">
    <source>
        <dbReference type="RuleBase" id="RU000370"/>
    </source>
</evidence>
<keyword evidence="4 8" id="KW-0249">Electron transport</keyword>
<dbReference type="GO" id="GO:0004129">
    <property type="term" value="F:cytochrome-c oxidase activity"/>
    <property type="evidence" value="ECO:0007669"/>
    <property type="project" value="InterPro"/>
</dbReference>
<feature type="domain" description="Cytochrome oxidase subunit I profile" evidence="10">
    <location>
        <begin position="88"/>
        <end position="597"/>
    </location>
</feature>
<dbReference type="InterPro" id="IPR000883">
    <property type="entry name" value="Cyt_C_Oxase_1"/>
</dbReference>
<evidence type="ECO:0000256" key="3">
    <source>
        <dbReference type="ARBA" id="ARBA00022692"/>
    </source>
</evidence>
<feature type="transmembrane region" description="Helical" evidence="9">
    <location>
        <begin position="54"/>
        <end position="74"/>
    </location>
</feature>